<evidence type="ECO:0000313" key="14">
    <source>
        <dbReference type="EMBL" id="MBL0767019.1"/>
    </source>
</evidence>
<proteinExistence type="predicted"/>
<protein>
    <submittedName>
        <fullName evidence="14">Ion transporter</fullName>
    </submittedName>
</protein>
<evidence type="ECO:0000256" key="6">
    <source>
        <dbReference type="ARBA" id="ARBA00022882"/>
    </source>
</evidence>
<feature type="transmembrane region" description="Helical" evidence="12">
    <location>
        <begin position="98"/>
        <end position="122"/>
    </location>
</feature>
<dbReference type="Gene3D" id="1.10.287.70">
    <property type="match status" value="1"/>
</dbReference>
<evidence type="ECO:0000256" key="2">
    <source>
        <dbReference type="ARBA" id="ARBA00022448"/>
    </source>
</evidence>
<gene>
    <name evidence="14" type="ORF">JKP34_17270</name>
</gene>
<feature type="domain" description="Ion transport" evidence="13">
    <location>
        <begin position="30"/>
        <end position="247"/>
    </location>
</feature>
<evidence type="ECO:0000256" key="8">
    <source>
        <dbReference type="ARBA" id="ARBA00022989"/>
    </source>
</evidence>
<feature type="transmembrane region" description="Helical" evidence="12">
    <location>
        <begin position="191"/>
        <end position="210"/>
    </location>
</feature>
<dbReference type="PANTHER" id="PTHR11537:SF254">
    <property type="entry name" value="POTASSIUM VOLTAGE-GATED CHANNEL PROTEIN SHAB"/>
    <property type="match status" value="1"/>
</dbReference>
<comment type="caution">
    <text evidence="14">The sequence shown here is derived from an EMBL/GenBank/DDBJ whole genome shotgun (WGS) entry which is preliminary data.</text>
</comment>
<keyword evidence="4 12" id="KW-0812">Transmembrane</keyword>
<feature type="transmembrane region" description="Helical" evidence="12">
    <location>
        <begin position="157"/>
        <end position="179"/>
    </location>
</feature>
<dbReference type="EMBL" id="JAERQG010000005">
    <property type="protein sequence ID" value="MBL0767019.1"/>
    <property type="molecule type" value="Genomic_DNA"/>
</dbReference>
<reference evidence="14" key="1">
    <citation type="submission" date="2021-01" db="EMBL/GenBank/DDBJ databases">
        <title>Marivirga sp. nov., isolated from intertidal surface sediments.</title>
        <authorList>
            <person name="Zhang M."/>
        </authorList>
    </citation>
    <scope>NUCLEOTIDE SEQUENCE</scope>
    <source>
        <strain evidence="14">SM1354</strain>
    </source>
</reference>
<dbReference type="GO" id="GO:0008076">
    <property type="term" value="C:voltage-gated potassium channel complex"/>
    <property type="evidence" value="ECO:0007669"/>
    <property type="project" value="InterPro"/>
</dbReference>
<dbReference type="PRINTS" id="PR00169">
    <property type="entry name" value="KCHANNEL"/>
</dbReference>
<evidence type="ECO:0000256" key="12">
    <source>
        <dbReference type="SAM" id="Phobius"/>
    </source>
</evidence>
<evidence type="ECO:0000259" key="13">
    <source>
        <dbReference type="Pfam" id="PF00520"/>
    </source>
</evidence>
<dbReference type="Proteomes" id="UP000642920">
    <property type="component" value="Unassembled WGS sequence"/>
</dbReference>
<keyword evidence="15" id="KW-1185">Reference proteome</keyword>
<organism evidence="14 15">
    <name type="scientific">Marivirga atlantica</name>
    <dbReference type="NCBI Taxonomy" id="1548457"/>
    <lineage>
        <taxon>Bacteria</taxon>
        <taxon>Pseudomonadati</taxon>
        <taxon>Bacteroidota</taxon>
        <taxon>Cytophagia</taxon>
        <taxon>Cytophagales</taxon>
        <taxon>Marivirgaceae</taxon>
        <taxon>Marivirga</taxon>
    </lineage>
</organism>
<dbReference type="SUPFAM" id="SSF81324">
    <property type="entry name" value="Voltage-gated potassium channels"/>
    <property type="match status" value="1"/>
</dbReference>
<sequence length="282" mass="31805">MSLDFQPNRNSRWQEKTYHIIFEADTFGGKLFDVVLLIAIFLSVMVVILESVKDLSTSYGQLFKQLEWAFTILFTTEYLLRIVIVNKPLRYIKSFFGIIDLISILPSIVGFFFVGAQSFMIIRAFRLLRIFRIFKLTKYLGEASQLSKALIASRNKITIFIGTVVIIVTILGALMYIIEPDESGFNNIPKGIYWAVVTLTTVGYGDIAPITPLGQIIASFIMILGYGIIAVPTGIVTSEMTKQSSSQKEDTVKDKCPSCNCPKAENEAHYCYKCGFNFKEKM</sequence>
<keyword evidence="11" id="KW-0407">Ion channel</keyword>
<keyword evidence="10 12" id="KW-0472">Membrane</keyword>
<accession>A0A937AK83</accession>
<evidence type="ECO:0000256" key="11">
    <source>
        <dbReference type="ARBA" id="ARBA00023303"/>
    </source>
</evidence>
<dbReference type="PANTHER" id="PTHR11537">
    <property type="entry name" value="VOLTAGE-GATED POTASSIUM CHANNEL"/>
    <property type="match status" value="1"/>
</dbReference>
<dbReference type="InterPro" id="IPR027359">
    <property type="entry name" value="Volt_channel_dom_sf"/>
</dbReference>
<dbReference type="RefSeq" id="WP_201924244.1">
    <property type="nucleotide sequence ID" value="NZ_JAERQG010000005.1"/>
</dbReference>
<keyword evidence="9" id="KW-0406">Ion transport</keyword>
<dbReference type="InterPro" id="IPR005821">
    <property type="entry name" value="Ion_trans_dom"/>
</dbReference>
<keyword evidence="8 12" id="KW-1133">Transmembrane helix</keyword>
<dbReference type="Pfam" id="PF00520">
    <property type="entry name" value="Ion_trans"/>
    <property type="match status" value="1"/>
</dbReference>
<feature type="transmembrane region" description="Helical" evidence="12">
    <location>
        <begin position="31"/>
        <end position="48"/>
    </location>
</feature>
<dbReference type="Gene3D" id="1.20.120.350">
    <property type="entry name" value="Voltage-gated potassium channels. Chain C"/>
    <property type="match status" value="1"/>
</dbReference>
<evidence type="ECO:0000256" key="7">
    <source>
        <dbReference type="ARBA" id="ARBA00022958"/>
    </source>
</evidence>
<evidence type="ECO:0000256" key="9">
    <source>
        <dbReference type="ARBA" id="ARBA00023065"/>
    </source>
</evidence>
<evidence type="ECO:0000313" key="15">
    <source>
        <dbReference type="Proteomes" id="UP000642920"/>
    </source>
</evidence>
<evidence type="ECO:0000256" key="5">
    <source>
        <dbReference type="ARBA" id="ARBA00022826"/>
    </source>
</evidence>
<evidence type="ECO:0000256" key="4">
    <source>
        <dbReference type="ARBA" id="ARBA00022692"/>
    </source>
</evidence>
<comment type="subcellular location">
    <subcellularLocation>
        <location evidence="1">Membrane</location>
        <topology evidence="1">Multi-pass membrane protein</topology>
    </subcellularLocation>
</comment>
<evidence type="ECO:0000256" key="1">
    <source>
        <dbReference type="ARBA" id="ARBA00004141"/>
    </source>
</evidence>
<dbReference type="GO" id="GO:0005249">
    <property type="term" value="F:voltage-gated potassium channel activity"/>
    <property type="evidence" value="ECO:0007669"/>
    <property type="project" value="InterPro"/>
</dbReference>
<feature type="transmembrane region" description="Helical" evidence="12">
    <location>
        <begin position="216"/>
        <end position="238"/>
    </location>
</feature>
<dbReference type="InterPro" id="IPR028325">
    <property type="entry name" value="VG_K_chnl"/>
</dbReference>
<keyword evidence="6" id="KW-0851">Voltage-gated channel</keyword>
<evidence type="ECO:0000256" key="10">
    <source>
        <dbReference type="ARBA" id="ARBA00023136"/>
    </source>
</evidence>
<keyword evidence="2" id="KW-0813">Transport</keyword>
<dbReference type="GO" id="GO:0001508">
    <property type="term" value="P:action potential"/>
    <property type="evidence" value="ECO:0007669"/>
    <property type="project" value="TreeGrafter"/>
</dbReference>
<keyword evidence="7" id="KW-0630">Potassium</keyword>
<dbReference type="AlphaFoldDB" id="A0A937AK83"/>
<keyword evidence="3" id="KW-0633">Potassium transport</keyword>
<feature type="transmembrane region" description="Helical" evidence="12">
    <location>
        <begin position="68"/>
        <end position="86"/>
    </location>
</feature>
<evidence type="ECO:0000256" key="3">
    <source>
        <dbReference type="ARBA" id="ARBA00022538"/>
    </source>
</evidence>
<name>A0A937AK83_9BACT</name>
<keyword evidence="5" id="KW-0631">Potassium channel</keyword>